<comment type="subcellular location">
    <subcellularLocation>
        <location evidence="1">Cell membrane</location>
        <topology evidence="1">Multi-pass membrane protein</topology>
    </subcellularLocation>
</comment>
<evidence type="ECO:0000313" key="9">
    <source>
        <dbReference type="Proteomes" id="UP000000845"/>
    </source>
</evidence>
<dbReference type="HOGENOM" id="CLU_033863_21_3_0"/>
<reference evidence="8 9" key="2">
    <citation type="journal article" date="2010" name="Stand. Genomic Sci.">
        <title>Complete genome sequence of Sebaldella termitidis type strain (NCTC 11300).</title>
        <authorList>
            <person name="Harmon-Smith M."/>
            <person name="Celia L."/>
            <person name="Chertkov O."/>
            <person name="Lapidus A."/>
            <person name="Copeland A."/>
            <person name="Glavina Del Rio T."/>
            <person name="Nolan M."/>
            <person name="Lucas S."/>
            <person name="Tice H."/>
            <person name="Cheng J.F."/>
            <person name="Han C."/>
            <person name="Detter J.C."/>
            <person name="Bruce D."/>
            <person name="Goodwin L."/>
            <person name="Pitluck S."/>
            <person name="Pati A."/>
            <person name="Liolios K."/>
            <person name="Ivanova N."/>
            <person name="Mavromatis K."/>
            <person name="Mikhailova N."/>
            <person name="Chen A."/>
            <person name="Palaniappan K."/>
            <person name="Land M."/>
            <person name="Hauser L."/>
            <person name="Chang Y.J."/>
            <person name="Jeffries C.D."/>
            <person name="Brettin T."/>
            <person name="Goker M."/>
            <person name="Beck B."/>
            <person name="Bristow J."/>
            <person name="Eisen J.A."/>
            <person name="Markowitz V."/>
            <person name="Hugenholtz P."/>
            <person name="Kyrpides N.C."/>
            <person name="Klenk H.P."/>
            <person name="Chen F."/>
        </authorList>
    </citation>
    <scope>NUCLEOTIDE SEQUENCE [LARGE SCALE GENOMIC DNA]</scope>
    <source>
        <strain evidence="9">ATCC 33386 / NCTC 11300</strain>
    </source>
</reference>
<evidence type="ECO:0000256" key="1">
    <source>
        <dbReference type="ARBA" id="ARBA00004651"/>
    </source>
</evidence>
<evidence type="ECO:0000256" key="5">
    <source>
        <dbReference type="ARBA" id="ARBA00023136"/>
    </source>
</evidence>
<keyword evidence="2" id="KW-1003">Cell membrane</keyword>
<evidence type="ECO:0000256" key="4">
    <source>
        <dbReference type="ARBA" id="ARBA00022989"/>
    </source>
</evidence>
<keyword evidence="3 6" id="KW-0812">Transmembrane</keyword>
<feature type="transmembrane region" description="Helical" evidence="6">
    <location>
        <begin position="59"/>
        <end position="81"/>
    </location>
</feature>
<evidence type="ECO:0000313" key="8">
    <source>
        <dbReference type="EMBL" id="ACZ07592.1"/>
    </source>
</evidence>
<dbReference type="STRING" id="526218.Sterm_0720"/>
<dbReference type="EMBL" id="CP001739">
    <property type="protein sequence ID" value="ACZ07592.1"/>
    <property type="molecule type" value="Genomic_DNA"/>
</dbReference>
<feature type="transmembrane region" description="Helical" evidence="6">
    <location>
        <begin position="233"/>
        <end position="252"/>
    </location>
</feature>
<feature type="transmembrane region" description="Helical" evidence="6">
    <location>
        <begin position="87"/>
        <end position="105"/>
    </location>
</feature>
<dbReference type="Pfam" id="PF00892">
    <property type="entry name" value="EamA"/>
    <property type="match status" value="2"/>
</dbReference>
<feature type="transmembrane region" description="Helical" evidence="6">
    <location>
        <begin position="25"/>
        <end position="47"/>
    </location>
</feature>
<dbReference type="InterPro" id="IPR051258">
    <property type="entry name" value="Diverse_Substrate_Transporter"/>
</dbReference>
<dbReference type="eggNOG" id="COG0697">
    <property type="taxonomic scope" value="Bacteria"/>
</dbReference>
<reference evidence="9" key="1">
    <citation type="submission" date="2009-09" db="EMBL/GenBank/DDBJ databases">
        <title>The complete chromosome of Sebaldella termitidis ATCC 33386.</title>
        <authorList>
            <consortium name="US DOE Joint Genome Institute (JGI-PGF)"/>
            <person name="Lucas S."/>
            <person name="Copeland A."/>
            <person name="Lapidus A."/>
            <person name="Glavina del Rio T."/>
            <person name="Dalin E."/>
            <person name="Tice H."/>
            <person name="Bruce D."/>
            <person name="Goodwin L."/>
            <person name="Pitluck S."/>
            <person name="Kyrpides N."/>
            <person name="Mavromatis K."/>
            <person name="Ivanova N."/>
            <person name="Mikhailova N."/>
            <person name="Sims D."/>
            <person name="Meincke L."/>
            <person name="Brettin T."/>
            <person name="Detter J.C."/>
            <person name="Han C."/>
            <person name="Larimer F."/>
            <person name="Land M."/>
            <person name="Hauser L."/>
            <person name="Markowitz V."/>
            <person name="Cheng J.F."/>
            <person name="Hugenholtz P."/>
            <person name="Woyke T."/>
            <person name="Wu D."/>
            <person name="Eisen J.A."/>
        </authorList>
    </citation>
    <scope>NUCLEOTIDE SEQUENCE [LARGE SCALE GENOMIC DNA]</scope>
    <source>
        <strain evidence="9">ATCC 33386 / NCTC 11300</strain>
    </source>
</reference>
<dbReference type="InterPro" id="IPR000620">
    <property type="entry name" value="EamA_dom"/>
</dbReference>
<dbReference type="AlphaFoldDB" id="D1AQ14"/>
<dbReference type="KEGG" id="str:Sterm_0720"/>
<protein>
    <recommendedName>
        <fullName evidence="7">EamA domain-containing protein</fullName>
    </recommendedName>
</protein>
<feature type="transmembrane region" description="Helical" evidence="6">
    <location>
        <begin position="202"/>
        <end position="221"/>
    </location>
</feature>
<dbReference type="PANTHER" id="PTHR42920">
    <property type="entry name" value="OS03G0707200 PROTEIN-RELATED"/>
    <property type="match status" value="1"/>
</dbReference>
<dbReference type="SUPFAM" id="SSF103481">
    <property type="entry name" value="Multidrug resistance efflux transporter EmrE"/>
    <property type="match status" value="2"/>
</dbReference>
<evidence type="ECO:0000256" key="6">
    <source>
        <dbReference type="SAM" id="Phobius"/>
    </source>
</evidence>
<dbReference type="InterPro" id="IPR037185">
    <property type="entry name" value="EmrE-like"/>
</dbReference>
<dbReference type="PANTHER" id="PTHR42920:SF5">
    <property type="entry name" value="EAMA DOMAIN-CONTAINING PROTEIN"/>
    <property type="match status" value="1"/>
</dbReference>
<keyword evidence="5 6" id="KW-0472">Membrane</keyword>
<feature type="transmembrane region" description="Helical" evidence="6">
    <location>
        <begin position="112"/>
        <end position="129"/>
    </location>
</feature>
<gene>
    <name evidence="8" type="ordered locus">Sterm_0720</name>
</gene>
<accession>D1AQ14</accession>
<evidence type="ECO:0000259" key="7">
    <source>
        <dbReference type="Pfam" id="PF00892"/>
    </source>
</evidence>
<dbReference type="Proteomes" id="UP000000845">
    <property type="component" value="Chromosome"/>
</dbReference>
<keyword evidence="4 6" id="KW-1133">Transmembrane helix</keyword>
<dbReference type="RefSeq" id="WP_012860188.1">
    <property type="nucleotide sequence ID" value="NC_013517.1"/>
</dbReference>
<evidence type="ECO:0000256" key="3">
    <source>
        <dbReference type="ARBA" id="ARBA00022692"/>
    </source>
</evidence>
<feature type="transmembrane region" description="Helical" evidence="6">
    <location>
        <begin position="258"/>
        <end position="276"/>
    </location>
</feature>
<organism evidence="8 9">
    <name type="scientific">Sebaldella termitidis (strain ATCC 33386 / NCTC 11300)</name>
    <dbReference type="NCBI Taxonomy" id="526218"/>
    <lineage>
        <taxon>Bacteria</taxon>
        <taxon>Fusobacteriati</taxon>
        <taxon>Fusobacteriota</taxon>
        <taxon>Fusobacteriia</taxon>
        <taxon>Fusobacteriales</taxon>
        <taxon>Leptotrichiaceae</taxon>
        <taxon>Sebaldella</taxon>
    </lineage>
</organism>
<keyword evidence="9" id="KW-1185">Reference proteome</keyword>
<feature type="domain" description="EamA" evidence="7">
    <location>
        <begin position="1"/>
        <end position="128"/>
    </location>
</feature>
<feature type="domain" description="EamA" evidence="7">
    <location>
        <begin position="141"/>
        <end position="273"/>
    </location>
</feature>
<dbReference type="GO" id="GO:0005886">
    <property type="term" value="C:plasma membrane"/>
    <property type="evidence" value="ECO:0007669"/>
    <property type="project" value="UniProtKB-SubCell"/>
</dbReference>
<feature type="transmembrane region" description="Helical" evidence="6">
    <location>
        <begin position="144"/>
        <end position="163"/>
    </location>
</feature>
<name>D1AQ14_SEBTE</name>
<sequence length="289" mass="31956">MLLLVAVIWGTGFTASKIAVESGVLPFWMMTLRFGIAGIALLFLIIYHKSKITKKEIKAGIITGIFLYAAFATQTIGIQYTTSAKNAFLTGTNVIFVPYLCWIIFRKKPDKFALFSTLLAFFGICLLSVDTNELGSLSMNKGDIYTLFCALFFALHIIALDYFTKIYDTLILAFLQIIFAFLFSAVSALITGQVSFGISSQGLLATLYLGIFSTFLAFTIQTAAQKYTSSAKTVVILSTETVFGAVFSILILNEQFTTKLLIGCLFIFAAIIISETKLNFIYKSRRNII</sequence>
<feature type="transmembrane region" description="Helical" evidence="6">
    <location>
        <begin position="170"/>
        <end position="190"/>
    </location>
</feature>
<evidence type="ECO:0000256" key="2">
    <source>
        <dbReference type="ARBA" id="ARBA00022475"/>
    </source>
</evidence>
<proteinExistence type="predicted"/>